<dbReference type="OrthoDB" id="9772607at2"/>
<dbReference type="PROSITE" id="PS01124">
    <property type="entry name" value="HTH_ARAC_FAMILY_2"/>
    <property type="match status" value="1"/>
</dbReference>
<reference evidence="5 6" key="1">
    <citation type="submission" date="2018-02" db="EMBL/GenBank/DDBJ databases">
        <title>Complete genome sequencing of Faecalibacterium prausnitzii strains isolated from the human gut.</title>
        <authorList>
            <person name="Fitzgerald B.C."/>
            <person name="Shkoporov A.N."/>
            <person name="Ross P.R."/>
            <person name="Hill C."/>
        </authorList>
    </citation>
    <scope>NUCLEOTIDE SEQUENCE [LARGE SCALE GENOMIC DNA]</scope>
    <source>
        <strain evidence="5 6">APC942/32-1</strain>
    </source>
</reference>
<dbReference type="InterPro" id="IPR018060">
    <property type="entry name" value="HTH_AraC"/>
</dbReference>
<dbReference type="PRINTS" id="PR00032">
    <property type="entry name" value="HTHARAC"/>
</dbReference>
<dbReference type="PANTHER" id="PTHR47893:SF1">
    <property type="entry name" value="REGULATORY PROTEIN PCHR"/>
    <property type="match status" value="1"/>
</dbReference>
<evidence type="ECO:0000313" key="5">
    <source>
        <dbReference type="EMBL" id="RAW54112.1"/>
    </source>
</evidence>
<dbReference type="EMBL" id="PRLB01000006">
    <property type="protein sequence ID" value="RAW54112.1"/>
    <property type="molecule type" value="Genomic_DNA"/>
</dbReference>
<dbReference type="Gene3D" id="1.10.10.60">
    <property type="entry name" value="Homeodomain-like"/>
    <property type="match status" value="2"/>
</dbReference>
<gene>
    <name evidence="5" type="ORF">C4N26_08130</name>
</gene>
<dbReference type="PROSITE" id="PS00041">
    <property type="entry name" value="HTH_ARAC_FAMILY_1"/>
    <property type="match status" value="1"/>
</dbReference>
<dbReference type="InterPro" id="IPR053142">
    <property type="entry name" value="PchR_regulatory_protein"/>
</dbReference>
<dbReference type="InterPro" id="IPR020449">
    <property type="entry name" value="Tscrpt_reg_AraC-type_HTH"/>
</dbReference>
<accession>A0A329TWZ6</accession>
<dbReference type="Pfam" id="PF12833">
    <property type="entry name" value="HTH_18"/>
    <property type="match status" value="1"/>
</dbReference>
<keyword evidence="1" id="KW-0805">Transcription regulation</keyword>
<dbReference type="SMART" id="SM00342">
    <property type="entry name" value="HTH_ARAC"/>
    <property type="match status" value="1"/>
</dbReference>
<sequence length="326" mass="37444">MKQCPIDFFDPEVQHLAASAGCRLYRMQNDTGEGLISEYPILSGIDLFYNDFHMKDGQNQNKRPMPDTIEINHCREGRFECEFQNGDYQYIGAGDLSIHRLSHTTRQTRFPLAHYHGISITIDLPRAQQTLSSLEAIIGDLDIHLEAIAERFCREESCYVLRSNREVAHIFSELYAAPPERMAHYLKAKVLELLMLLNDLPQEPFSEKRQFFSRSQVTAVRAIHDAMIQDLSHHYTLAELSRQFGIAQTSMKLCFKAVYGNSIYQYMKTYRMQTARVLLQDTSRSVTEIAATLGYDNPSKFSEAFKKEYGISPTLFRNSPSELDVS</sequence>
<dbReference type="RefSeq" id="WP_158401045.1">
    <property type="nucleotide sequence ID" value="NZ_PRLB01000006.1"/>
</dbReference>
<dbReference type="AlphaFoldDB" id="A0A329TWZ6"/>
<organism evidence="5 6">
    <name type="scientific">Faecalibacterium prausnitzii</name>
    <dbReference type="NCBI Taxonomy" id="853"/>
    <lineage>
        <taxon>Bacteria</taxon>
        <taxon>Bacillati</taxon>
        <taxon>Bacillota</taxon>
        <taxon>Clostridia</taxon>
        <taxon>Eubacteriales</taxon>
        <taxon>Oscillospiraceae</taxon>
        <taxon>Faecalibacterium</taxon>
    </lineage>
</organism>
<name>A0A329TWZ6_9FIRM</name>
<dbReference type="InterPro" id="IPR018062">
    <property type="entry name" value="HTH_AraC-typ_CS"/>
</dbReference>
<evidence type="ECO:0000259" key="4">
    <source>
        <dbReference type="PROSITE" id="PS01124"/>
    </source>
</evidence>
<evidence type="ECO:0000313" key="6">
    <source>
        <dbReference type="Proteomes" id="UP000251144"/>
    </source>
</evidence>
<keyword evidence="2" id="KW-0238">DNA-binding</keyword>
<dbReference type="InterPro" id="IPR009057">
    <property type="entry name" value="Homeodomain-like_sf"/>
</dbReference>
<keyword evidence="3" id="KW-0804">Transcription</keyword>
<dbReference type="Proteomes" id="UP000251144">
    <property type="component" value="Unassembled WGS sequence"/>
</dbReference>
<evidence type="ECO:0000256" key="1">
    <source>
        <dbReference type="ARBA" id="ARBA00023015"/>
    </source>
</evidence>
<proteinExistence type="predicted"/>
<dbReference type="PANTHER" id="PTHR47893">
    <property type="entry name" value="REGULATORY PROTEIN PCHR"/>
    <property type="match status" value="1"/>
</dbReference>
<dbReference type="GO" id="GO:0003700">
    <property type="term" value="F:DNA-binding transcription factor activity"/>
    <property type="evidence" value="ECO:0007669"/>
    <property type="project" value="InterPro"/>
</dbReference>
<feature type="domain" description="HTH araC/xylS-type" evidence="4">
    <location>
        <begin position="221"/>
        <end position="319"/>
    </location>
</feature>
<comment type="caution">
    <text evidence="5">The sequence shown here is derived from an EMBL/GenBank/DDBJ whole genome shotgun (WGS) entry which is preliminary data.</text>
</comment>
<protein>
    <submittedName>
        <fullName evidence="5">AraC family transcriptional regulator</fullName>
    </submittedName>
</protein>
<dbReference type="SUPFAM" id="SSF46689">
    <property type="entry name" value="Homeodomain-like"/>
    <property type="match status" value="1"/>
</dbReference>
<dbReference type="GO" id="GO:0043565">
    <property type="term" value="F:sequence-specific DNA binding"/>
    <property type="evidence" value="ECO:0007669"/>
    <property type="project" value="InterPro"/>
</dbReference>
<evidence type="ECO:0000256" key="3">
    <source>
        <dbReference type="ARBA" id="ARBA00023163"/>
    </source>
</evidence>
<evidence type="ECO:0000256" key="2">
    <source>
        <dbReference type="ARBA" id="ARBA00023125"/>
    </source>
</evidence>